<accession>A0A540NRM7</accession>
<keyword evidence="3" id="KW-1185">Reference proteome</keyword>
<reference evidence="2 3" key="1">
    <citation type="journal article" date="2019" name="G3 (Bethesda)">
        <title>Sequencing of a Wild Apple (Malus baccata) Genome Unravels the Differences Between Cultivated and Wild Apple Species Regarding Disease Resistance and Cold Tolerance.</title>
        <authorList>
            <person name="Chen X."/>
        </authorList>
    </citation>
    <scope>NUCLEOTIDE SEQUENCE [LARGE SCALE GENOMIC DNA]</scope>
    <source>
        <strain evidence="3">cv. Shandingzi</strain>
        <tissue evidence="2">Leaves</tissue>
    </source>
</reference>
<evidence type="ECO:0000313" key="3">
    <source>
        <dbReference type="Proteomes" id="UP000315295"/>
    </source>
</evidence>
<sequence length="73" mass="7857">MGEEVGAPVGSGAEEEGGGGSGMHVMSSQRRFRRMSLSSKLGGDCLLGNPLIVFVSLQRSELFYMSVKYKFLP</sequence>
<feature type="region of interest" description="Disordered" evidence="1">
    <location>
        <begin position="1"/>
        <end position="25"/>
    </location>
</feature>
<protein>
    <submittedName>
        <fullName evidence="2">Uncharacterized protein</fullName>
    </submittedName>
</protein>
<feature type="compositionally biased region" description="Low complexity" evidence="1">
    <location>
        <begin position="1"/>
        <end position="12"/>
    </location>
</feature>
<dbReference type="AlphaFoldDB" id="A0A540NRM7"/>
<gene>
    <name evidence="2" type="ORF">C1H46_000689</name>
</gene>
<evidence type="ECO:0000313" key="2">
    <source>
        <dbReference type="EMBL" id="TQE13682.1"/>
    </source>
</evidence>
<dbReference type="EMBL" id="VIEB01000009">
    <property type="protein sequence ID" value="TQE13682.1"/>
    <property type="molecule type" value="Genomic_DNA"/>
</dbReference>
<dbReference type="Proteomes" id="UP000315295">
    <property type="component" value="Unassembled WGS sequence"/>
</dbReference>
<name>A0A540NRM7_MALBA</name>
<organism evidence="2 3">
    <name type="scientific">Malus baccata</name>
    <name type="common">Siberian crab apple</name>
    <name type="synonym">Pyrus baccata</name>
    <dbReference type="NCBI Taxonomy" id="106549"/>
    <lineage>
        <taxon>Eukaryota</taxon>
        <taxon>Viridiplantae</taxon>
        <taxon>Streptophyta</taxon>
        <taxon>Embryophyta</taxon>
        <taxon>Tracheophyta</taxon>
        <taxon>Spermatophyta</taxon>
        <taxon>Magnoliopsida</taxon>
        <taxon>eudicotyledons</taxon>
        <taxon>Gunneridae</taxon>
        <taxon>Pentapetalae</taxon>
        <taxon>rosids</taxon>
        <taxon>fabids</taxon>
        <taxon>Rosales</taxon>
        <taxon>Rosaceae</taxon>
        <taxon>Amygdaloideae</taxon>
        <taxon>Maleae</taxon>
        <taxon>Malus</taxon>
    </lineage>
</organism>
<proteinExistence type="predicted"/>
<comment type="caution">
    <text evidence="2">The sequence shown here is derived from an EMBL/GenBank/DDBJ whole genome shotgun (WGS) entry which is preliminary data.</text>
</comment>
<evidence type="ECO:0000256" key="1">
    <source>
        <dbReference type="SAM" id="MobiDB-lite"/>
    </source>
</evidence>